<sequence>MDSWFKSKWFIRVLSLAFAVLLYVFVNVEVNTTSSDSTIPGRATEVETLEEVPLEVRIDQEQYVVSGVPEHVTVSLEGTSAILAPTLIQQNFDVFVDLHGLEEGKHTVEVQHENLSNQLTAYIEPKTIEVTIEKRATEEFEVGAEFLNTDELPDGHELGEYSIEPETVTITSSQSIIDEIAIVNVYVNLSGVEESINSRELPVNVYDTQGNELNVRVEPENVEFSAELDNPSKTVPLTVATTGEVPEGYEITDISANVEEIEVFATSEVLEDIEEISTEEIDLTGITESTTTEASLKLPDGATAPEMETVEVDIEVEQTETIEDVSFETQGLEDGRDFQFIEPDTGRMDLMVTGSQPGIGELSVEDFLLTIDLSGMSTGEHIVPVTIQGPEADDVKVTGEYEEITVAIN</sequence>
<protein>
    <submittedName>
        <fullName evidence="2">YbbR-like domain-containing protein</fullName>
    </submittedName>
</protein>
<keyword evidence="3" id="KW-1185">Reference proteome</keyword>
<accession>A0ABV7A3A0</accession>
<gene>
    <name evidence="2" type="ORF">ACFODW_03500</name>
</gene>
<dbReference type="PANTHER" id="PTHR37804">
    <property type="entry name" value="CDAA REGULATORY PROTEIN CDAR"/>
    <property type="match status" value="1"/>
</dbReference>
<proteinExistence type="predicted"/>
<name>A0ABV7A3A0_9BACI</name>
<comment type="caution">
    <text evidence="2">The sequence shown here is derived from an EMBL/GenBank/DDBJ whole genome shotgun (WGS) entry which is preliminary data.</text>
</comment>
<evidence type="ECO:0000256" key="1">
    <source>
        <dbReference type="SAM" id="Phobius"/>
    </source>
</evidence>
<keyword evidence="1" id="KW-1133">Transmembrane helix</keyword>
<feature type="transmembrane region" description="Helical" evidence="1">
    <location>
        <begin position="9"/>
        <end position="26"/>
    </location>
</feature>
<evidence type="ECO:0000313" key="3">
    <source>
        <dbReference type="Proteomes" id="UP001595387"/>
    </source>
</evidence>
<dbReference type="InterPro" id="IPR012505">
    <property type="entry name" value="YbbR"/>
</dbReference>
<keyword evidence="1" id="KW-0472">Membrane</keyword>
<dbReference type="RefSeq" id="WP_390303052.1">
    <property type="nucleotide sequence ID" value="NZ_JBHRRZ010000006.1"/>
</dbReference>
<dbReference type="PANTHER" id="PTHR37804:SF1">
    <property type="entry name" value="CDAA REGULATORY PROTEIN CDAR"/>
    <property type="match status" value="1"/>
</dbReference>
<organism evidence="2 3">
    <name type="scientific">Virgibacillus sediminis</name>
    <dbReference type="NCBI Taxonomy" id="202260"/>
    <lineage>
        <taxon>Bacteria</taxon>
        <taxon>Bacillati</taxon>
        <taxon>Bacillota</taxon>
        <taxon>Bacilli</taxon>
        <taxon>Bacillales</taxon>
        <taxon>Bacillaceae</taxon>
        <taxon>Virgibacillus</taxon>
    </lineage>
</organism>
<dbReference type="Pfam" id="PF07949">
    <property type="entry name" value="YbbR"/>
    <property type="match status" value="3"/>
</dbReference>
<dbReference type="EMBL" id="JBHRRZ010000006">
    <property type="protein sequence ID" value="MFC2947426.1"/>
    <property type="molecule type" value="Genomic_DNA"/>
</dbReference>
<reference evidence="3" key="1">
    <citation type="journal article" date="2019" name="Int. J. Syst. Evol. Microbiol.">
        <title>The Global Catalogue of Microorganisms (GCM) 10K type strain sequencing project: providing services to taxonomists for standard genome sequencing and annotation.</title>
        <authorList>
            <consortium name="The Broad Institute Genomics Platform"/>
            <consortium name="The Broad Institute Genome Sequencing Center for Infectious Disease"/>
            <person name="Wu L."/>
            <person name="Ma J."/>
        </authorList>
    </citation>
    <scope>NUCLEOTIDE SEQUENCE [LARGE SCALE GENOMIC DNA]</scope>
    <source>
        <strain evidence="3">KCTC 13193</strain>
    </source>
</reference>
<evidence type="ECO:0000313" key="2">
    <source>
        <dbReference type="EMBL" id="MFC2947426.1"/>
    </source>
</evidence>
<dbReference type="Gene3D" id="2.170.120.30">
    <property type="match status" value="2"/>
</dbReference>
<keyword evidence="1" id="KW-0812">Transmembrane</keyword>
<dbReference type="Gene3D" id="2.170.120.40">
    <property type="entry name" value="YbbR-like domain"/>
    <property type="match status" value="2"/>
</dbReference>
<dbReference type="Proteomes" id="UP001595387">
    <property type="component" value="Unassembled WGS sequence"/>
</dbReference>
<dbReference type="InterPro" id="IPR053154">
    <property type="entry name" value="c-di-AMP_regulator"/>
</dbReference>